<evidence type="ECO:0000313" key="2">
    <source>
        <dbReference type="EMBL" id="SLN12524.1"/>
    </source>
</evidence>
<protein>
    <submittedName>
        <fullName evidence="2">Uncharacterized protein</fullName>
    </submittedName>
</protein>
<feature type="compositionally biased region" description="Acidic residues" evidence="1">
    <location>
        <begin position="193"/>
        <end position="203"/>
    </location>
</feature>
<feature type="region of interest" description="Disordered" evidence="1">
    <location>
        <begin position="53"/>
        <end position="281"/>
    </location>
</feature>
<accession>A0A1X6Y7T1</accession>
<feature type="compositionally biased region" description="Acidic residues" evidence="1">
    <location>
        <begin position="160"/>
        <end position="170"/>
    </location>
</feature>
<feature type="compositionally biased region" description="Acidic residues" evidence="1">
    <location>
        <begin position="90"/>
        <end position="99"/>
    </location>
</feature>
<dbReference type="OrthoDB" id="7875768at2"/>
<feature type="compositionally biased region" description="Acidic residues" evidence="1">
    <location>
        <begin position="138"/>
        <end position="152"/>
    </location>
</feature>
<dbReference type="EMBL" id="FWFU01000001">
    <property type="protein sequence ID" value="SLN12524.1"/>
    <property type="molecule type" value="Genomic_DNA"/>
</dbReference>
<dbReference type="RefSeq" id="WP_085815911.1">
    <property type="nucleotide sequence ID" value="NZ_FWFU01000001.1"/>
</dbReference>
<sequence>MSDPVSNAEIEDVLSSIRRLVSSGDREKPSDVVGSGFESASKLVLTPALRVDEVDESPAEAPPLPAADDAAVAHDRFEFRHAVREHEADEAGESEDETADTTQAVDAGSQDAPEDDVATEGTAGDDPLADAVDRPTEDAADDIDFVAAGDDDLSVRNESADDDADDETHEDADIAALEDRIAGVEAAVAARDDEWEPDGETDEPYSGSDVTPMAWEDYAPEPELREPHFDDEPDDECADAPAPAAPENGDEAVQDAEETVAASASDMAEEAEDDDADFWSDDADEGILDEAALRDMVSEIVRQELQGALGERITRNVRKLVRREIHRALTSQEFD</sequence>
<evidence type="ECO:0000256" key="1">
    <source>
        <dbReference type="SAM" id="MobiDB-lite"/>
    </source>
</evidence>
<gene>
    <name evidence="2" type="ORF">ROH8110_00178</name>
</gene>
<reference evidence="2 3" key="1">
    <citation type="submission" date="2017-03" db="EMBL/GenBank/DDBJ databases">
        <authorList>
            <person name="Afonso C.L."/>
            <person name="Miller P.J."/>
            <person name="Scott M.A."/>
            <person name="Spackman E."/>
            <person name="Goraichik I."/>
            <person name="Dimitrov K.M."/>
            <person name="Suarez D.L."/>
            <person name="Swayne D.E."/>
        </authorList>
    </citation>
    <scope>NUCLEOTIDE SEQUENCE [LARGE SCALE GENOMIC DNA]</scope>
    <source>
        <strain evidence="2 3">CECT 8110</strain>
    </source>
</reference>
<proteinExistence type="predicted"/>
<feature type="compositionally biased region" description="Acidic residues" evidence="1">
    <location>
        <begin position="267"/>
        <end position="281"/>
    </location>
</feature>
<organism evidence="2 3">
    <name type="scientific">Roseovarius halotolerans</name>
    <dbReference type="NCBI Taxonomy" id="505353"/>
    <lineage>
        <taxon>Bacteria</taxon>
        <taxon>Pseudomonadati</taxon>
        <taxon>Pseudomonadota</taxon>
        <taxon>Alphaproteobacteria</taxon>
        <taxon>Rhodobacterales</taxon>
        <taxon>Roseobacteraceae</taxon>
        <taxon>Roseovarius</taxon>
    </lineage>
</organism>
<feature type="compositionally biased region" description="Basic and acidic residues" evidence="1">
    <location>
        <begin position="71"/>
        <end position="89"/>
    </location>
</feature>
<dbReference type="Proteomes" id="UP000193207">
    <property type="component" value="Unassembled WGS sequence"/>
</dbReference>
<dbReference type="AlphaFoldDB" id="A0A1X6Y7T1"/>
<evidence type="ECO:0000313" key="3">
    <source>
        <dbReference type="Proteomes" id="UP000193207"/>
    </source>
</evidence>
<name>A0A1X6Y7T1_9RHOB</name>
<feature type="compositionally biased region" description="Acidic residues" evidence="1">
    <location>
        <begin position="248"/>
        <end position="258"/>
    </location>
</feature>
<keyword evidence="3" id="KW-1185">Reference proteome</keyword>